<dbReference type="GO" id="GO:0005737">
    <property type="term" value="C:cytoplasm"/>
    <property type="evidence" value="ECO:0007669"/>
    <property type="project" value="TreeGrafter"/>
</dbReference>
<name>A0A2T7UPC0_9RHOB</name>
<dbReference type="Pfam" id="PF13344">
    <property type="entry name" value="Hydrolase_6"/>
    <property type="match status" value="1"/>
</dbReference>
<keyword evidence="2" id="KW-1185">Reference proteome</keyword>
<dbReference type="RefSeq" id="WP_107752696.1">
    <property type="nucleotide sequence ID" value="NZ_QBKF01000008.1"/>
</dbReference>
<dbReference type="GO" id="GO:0016791">
    <property type="term" value="F:phosphatase activity"/>
    <property type="evidence" value="ECO:0007669"/>
    <property type="project" value="TreeGrafter"/>
</dbReference>
<dbReference type="EMBL" id="QDDR01000008">
    <property type="protein sequence ID" value="PVE46553.1"/>
    <property type="molecule type" value="Genomic_DNA"/>
</dbReference>
<dbReference type="InterPro" id="IPR023214">
    <property type="entry name" value="HAD_sf"/>
</dbReference>
<dbReference type="InterPro" id="IPR036412">
    <property type="entry name" value="HAD-like_sf"/>
</dbReference>
<dbReference type="SUPFAM" id="SSF56784">
    <property type="entry name" value="HAD-like"/>
    <property type="match status" value="1"/>
</dbReference>
<reference evidence="1 2" key="1">
    <citation type="journal article" date="2011" name="Syst. Appl. Microbiol.">
        <title>Defluviimonas denitrificans gen. nov., sp. nov., and Pararhodobacter aggregans gen. nov., sp. nov., non-phototrophic Rhodobacteraceae from the biofilter of a marine aquaculture.</title>
        <authorList>
            <person name="Foesel B.U."/>
            <person name="Drake H.L."/>
            <person name="Schramm A."/>
        </authorList>
    </citation>
    <scope>NUCLEOTIDE SEQUENCE [LARGE SCALE GENOMIC DNA]</scope>
    <source>
        <strain evidence="1 2">D1-19</strain>
    </source>
</reference>
<protein>
    <submittedName>
        <fullName evidence="1">Haloacid dehalogenase</fullName>
    </submittedName>
</protein>
<dbReference type="AlphaFoldDB" id="A0A2T7UPC0"/>
<sequence length="279" mass="28843">MHPHIIKAVVFDIDGTLAMLDKETGRYTALPGAVEALAECRARGLPVVAYTNGTFFPPAHYYPILAEAGLRLEPGHILTPAAVAARALKAMGYSRIMVMGAEGTTVPVAEAGIEVIAPTKHAPKVDAVLLGWCKDFNAEQVEAVVQAVWDGARPFAGSVAPYFAGAGGKRLLGISGAIAAALTNATGVPVTVFGKPEPAGLEIVSALTGARPEEMVIVGDDPKLEIRMGRRAGALCVGVTTGVVDAAGFASQPEEIRAQIVLPSLDGFAARILTAEARG</sequence>
<dbReference type="Proteomes" id="UP000244810">
    <property type="component" value="Unassembled WGS sequence"/>
</dbReference>
<proteinExistence type="predicted"/>
<dbReference type="InterPro" id="IPR006357">
    <property type="entry name" value="HAD-SF_hydro_IIA"/>
</dbReference>
<comment type="caution">
    <text evidence="1">The sequence shown here is derived from an EMBL/GenBank/DDBJ whole genome shotgun (WGS) entry which is preliminary data.</text>
</comment>
<dbReference type="OrthoDB" id="9810449at2"/>
<evidence type="ECO:0000313" key="2">
    <source>
        <dbReference type="Proteomes" id="UP000244810"/>
    </source>
</evidence>
<gene>
    <name evidence="1" type="ORF">DDE23_15495</name>
</gene>
<accession>A0A2T7UPC0</accession>
<dbReference type="PANTHER" id="PTHR19288">
    <property type="entry name" value="4-NITROPHENYLPHOSPHATASE-RELATED"/>
    <property type="match status" value="1"/>
</dbReference>
<dbReference type="PANTHER" id="PTHR19288:SF46">
    <property type="entry name" value="HALOACID DEHALOGENASE-LIKE HYDROLASE DOMAIN-CONTAINING PROTEIN 2"/>
    <property type="match status" value="1"/>
</dbReference>
<organism evidence="1 2">
    <name type="scientific">Pararhodobacter aggregans</name>
    <dbReference type="NCBI Taxonomy" id="404875"/>
    <lineage>
        <taxon>Bacteria</taxon>
        <taxon>Pseudomonadati</taxon>
        <taxon>Pseudomonadota</taxon>
        <taxon>Alphaproteobacteria</taxon>
        <taxon>Rhodobacterales</taxon>
        <taxon>Paracoccaceae</taxon>
        <taxon>Pararhodobacter</taxon>
    </lineage>
</organism>
<evidence type="ECO:0000313" key="1">
    <source>
        <dbReference type="EMBL" id="PVE46553.1"/>
    </source>
</evidence>
<dbReference type="Pfam" id="PF13242">
    <property type="entry name" value="Hydrolase_like"/>
    <property type="match status" value="1"/>
</dbReference>
<dbReference type="Gene3D" id="3.40.50.1000">
    <property type="entry name" value="HAD superfamily/HAD-like"/>
    <property type="match status" value="2"/>
</dbReference>